<dbReference type="EMBL" id="JACZEP010000021">
    <property type="protein sequence ID" value="MBE1208471.1"/>
    <property type="molecule type" value="Genomic_DNA"/>
</dbReference>
<evidence type="ECO:0000256" key="4">
    <source>
        <dbReference type="PROSITE-ProRule" id="PRU00169"/>
    </source>
</evidence>
<name>A0ABR9GXR1_9HYPH</name>
<dbReference type="PROSITE" id="PS50110">
    <property type="entry name" value="RESPONSE_REGULATORY"/>
    <property type="match status" value="1"/>
</dbReference>
<keyword evidence="7" id="KW-1185">Reference proteome</keyword>
<evidence type="ECO:0000313" key="7">
    <source>
        <dbReference type="Proteomes" id="UP000598227"/>
    </source>
</evidence>
<feature type="modified residue" description="4-aspartylphosphate" evidence="4">
    <location>
        <position position="57"/>
    </location>
</feature>
<dbReference type="InterPro" id="IPR001789">
    <property type="entry name" value="Sig_transdc_resp-reg_receiver"/>
</dbReference>
<keyword evidence="2" id="KW-0805">Transcription regulation</keyword>
<dbReference type="InterPro" id="IPR050595">
    <property type="entry name" value="Bact_response_regulator"/>
</dbReference>
<reference evidence="6 7" key="1">
    <citation type="submission" date="2020-09" db="EMBL/GenBank/DDBJ databases">
        <title>Draft Genome Sequence of Aminobacter carboxidus type strain DSM 1086, a soil Gram-negative carboxydobacterium.</title>
        <authorList>
            <person name="Turrini P."/>
            <person name="Tescari M."/>
            <person name="Artuso I."/>
            <person name="Lugli G.A."/>
            <person name="Frangipani E."/>
            <person name="Ventura M."/>
            <person name="Visca P."/>
        </authorList>
    </citation>
    <scope>NUCLEOTIDE SEQUENCE [LARGE SCALE GENOMIC DNA]</scope>
    <source>
        <strain evidence="6 7">DSM 1086</strain>
    </source>
</reference>
<keyword evidence="3" id="KW-0804">Transcription</keyword>
<protein>
    <submittedName>
        <fullName evidence="6">Response regulator</fullName>
    </submittedName>
</protein>
<feature type="domain" description="Response regulatory" evidence="5">
    <location>
        <begin position="7"/>
        <end position="120"/>
    </location>
</feature>
<organism evidence="6 7">
    <name type="scientific">Aminobacter carboxidus</name>
    <dbReference type="NCBI Taxonomy" id="376165"/>
    <lineage>
        <taxon>Bacteria</taxon>
        <taxon>Pseudomonadati</taxon>
        <taxon>Pseudomonadota</taxon>
        <taxon>Alphaproteobacteria</taxon>
        <taxon>Hyphomicrobiales</taxon>
        <taxon>Phyllobacteriaceae</taxon>
        <taxon>Aminobacter</taxon>
    </lineage>
</organism>
<dbReference type="SMART" id="SM00448">
    <property type="entry name" value="REC"/>
    <property type="match status" value="1"/>
</dbReference>
<evidence type="ECO:0000256" key="1">
    <source>
        <dbReference type="ARBA" id="ARBA00022553"/>
    </source>
</evidence>
<dbReference type="InterPro" id="IPR011006">
    <property type="entry name" value="CheY-like_superfamily"/>
</dbReference>
<gene>
    <name evidence="6" type="ORF">IHE39_29700</name>
</gene>
<comment type="caution">
    <text evidence="6">The sequence shown here is derived from an EMBL/GenBank/DDBJ whole genome shotgun (WGS) entry which is preliminary data.</text>
</comment>
<evidence type="ECO:0000256" key="3">
    <source>
        <dbReference type="ARBA" id="ARBA00023163"/>
    </source>
</evidence>
<evidence type="ECO:0000256" key="2">
    <source>
        <dbReference type="ARBA" id="ARBA00023015"/>
    </source>
</evidence>
<dbReference type="PANTHER" id="PTHR44591">
    <property type="entry name" value="STRESS RESPONSE REGULATOR PROTEIN 1"/>
    <property type="match status" value="1"/>
</dbReference>
<sequence length="134" mass="14519">MNNGIAVVLVVEDSAIIRMGAVDLVLSAGYEALEARDADEAIRIMESRSDIDLVFTDVQMPGTMDGIKLCHYIRERWPPVKLIVASGATILEESNLPMGSRLFSKPYDDHTIADAMARLLASEVSIGPAVEPSC</sequence>
<proteinExistence type="predicted"/>
<evidence type="ECO:0000313" key="6">
    <source>
        <dbReference type="EMBL" id="MBE1208471.1"/>
    </source>
</evidence>
<dbReference type="Pfam" id="PF00072">
    <property type="entry name" value="Response_reg"/>
    <property type="match status" value="1"/>
</dbReference>
<dbReference type="Proteomes" id="UP000598227">
    <property type="component" value="Unassembled WGS sequence"/>
</dbReference>
<dbReference type="SUPFAM" id="SSF52172">
    <property type="entry name" value="CheY-like"/>
    <property type="match status" value="1"/>
</dbReference>
<dbReference type="PANTHER" id="PTHR44591:SF3">
    <property type="entry name" value="RESPONSE REGULATORY DOMAIN-CONTAINING PROTEIN"/>
    <property type="match status" value="1"/>
</dbReference>
<evidence type="ECO:0000259" key="5">
    <source>
        <dbReference type="PROSITE" id="PS50110"/>
    </source>
</evidence>
<keyword evidence="1 4" id="KW-0597">Phosphoprotein</keyword>
<dbReference type="RefSeq" id="WP_192569061.1">
    <property type="nucleotide sequence ID" value="NZ_JACZEP010000021.1"/>
</dbReference>
<dbReference type="Gene3D" id="3.40.50.2300">
    <property type="match status" value="1"/>
</dbReference>
<accession>A0ABR9GXR1</accession>